<reference evidence="7 8" key="1">
    <citation type="submission" date="2019-04" db="EMBL/GenBank/DDBJ databases">
        <title>Complete genome sequence of Arthrobacter sp. ZXY-2 associated with effective atrazine degradation and salt adaptation.</title>
        <authorList>
            <person name="Zhao X."/>
        </authorList>
    </citation>
    <scope>NUCLEOTIDE SEQUENCE [LARGE SCALE GENOMIC DNA]</scope>
    <source>
        <strain evidence="8">ZP60</strain>
    </source>
</reference>
<dbReference type="PANTHER" id="PTHR43471:SF1">
    <property type="entry name" value="ABC TRANSPORTER PERMEASE PROTEIN NOSY-RELATED"/>
    <property type="match status" value="1"/>
</dbReference>
<keyword evidence="3 5" id="KW-1133">Transmembrane helix</keyword>
<feature type="transmembrane region" description="Helical" evidence="5">
    <location>
        <begin position="294"/>
        <end position="311"/>
    </location>
</feature>
<feature type="transmembrane region" description="Helical" evidence="5">
    <location>
        <begin position="262"/>
        <end position="282"/>
    </location>
</feature>
<gene>
    <name evidence="7" type="ORF">E5139_00835</name>
</gene>
<dbReference type="KEGG" id="halz:E5139_00835"/>
<evidence type="ECO:0000256" key="3">
    <source>
        <dbReference type="ARBA" id="ARBA00022989"/>
    </source>
</evidence>
<evidence type="ECO:0000313" key="8">
    <source>
        <dbReference type="Proteomes" id="UP000297053"/>
    </source>
</evidence>
<feature type="domain" description="ABC-2 type transporter transmembrane" evidence="6">
    <location>
        <begin position="33"/>
        <end position="310"/>
    </location>
</feature>
<dbReference type="Pfam" id="PF12698">
    <property type="entry name" value="ABC2_membrane_3"/>
    <property type="match status" value="1"/>
</dbReference>
<feature type="transmembrane region" description="Helical" evidence="5">
    <location>
        <begin position="234"/>
        <end position="256"/>
    </location>
</feature>
<name>A0A4D6K956_9EURY</name>
<sequence>MASDRSLDPRLVIARRDLASLGREKTIVLAILIQLFVAAFSSFLVVGLTSLYDPGSVESGGIEMAVTGDAQQELFEAVAETEGVQPVAFDATDDAQQAFNVGRVDAVLTGTYDSPPDSDGRVIEVTAIAPDGSIRTTLIVVQLREVLKTLERNERFERADSLDAPPLELPPEANASPYFSFTYTVLIPLLLFLPPFISGSVAVDTITEEIERGTLELLRVAPVSLVDVVDGKSLAMIALAPAQAALWIGLLSANGIAVSNPLALLVFVTATATIVVVFGVVLGLQLGRRRPAQLLYSVLTLVVFGAAILLPEHPSTTAAKLAVDSPSLVTYGHVVGYVVAAVVLFVVARRYVARVEPESL</sequence>
<keyword evidence="2 5" id="KW-0812">Transmembrane</keyword>
<accession>A0A4D6K956</accession>
<organism evidence="7 8">
    <name type="scientific">Halomicrobium mukohataei</name>
    <dbReference type="NCBI Taxonomy" id="57705"/>
    <lineage>
        <taxon>Archaea</taxon>
        <taxon>Methanobacteriati</taxon>
        <taxon>Methanobacteriota</taxon>
        <taxon>Stenosarchaea group</taxon>
        <taxon>Halobacteria</taxon>
        <taxon>Halobacteriales</taxon>
        <taxon>Haloarculaceae</taxon>
        <taxon>Halomicrobium</taxon>
    </lineage>
</organism>
<dbReference type="EMBL" id="CP039375">
    <property type="protein sequence ID" value="QCD64244.1"/>
    <property type="molecule type" value="Genomic_DNA"/>
</dbReference>
<evidence type="ECO:0000256" key="4">
    <source>
        <dbReference type="ARBA" id="ARBA00023136"/>
    </source>
</evidence>
<reference evidence="7 8" key="2">
    <citation type="submission" date="2019-04" db="EMBL/GenBank/DDBJ databases">
        <authorList>
            <person name="Yang S."/>
            <person name="Wei W."/>
        </authorList>
    </citation>
    <scope>NUCLEOTIDE SEQUENCE [LARGE SCALE GENOMIC DNA]</scope>
    <source>
        <strain evidence="8">ZP60</strain>
    </source>
</reference>
<evidence type="ECO:0000256" key="2">
    <source>
        <dbReference type="ARBA" id="ARBA00022692"/>
    </source>
</evidence>
<protein>
    <submittedName>
        <fullName evidence="7">ABC transporter permease</fullName>
    </submittedName>
</protein>
<dbReference type="GeneID" id="42177438"/>
<dbReference type="Proteomes" id="UP000297053">
    <property type="component" value="Chromosome"/>
</dbReference>
<keyword evidence="4 5" id="KW-0472">Membrane</keyword>
<dbReference type="GO" id="GO:0016020">
    <property type="term" value="C:membrane"/>
    <property type="evidence" value="ECO:0007669"/>
    <property type="project" value="UniProtKB-SubCell"/>
</dbReference>
<evidence type="ECO:0000256" key="5">
    <source>
        <dbReference type="SAM" id="Phobius"/>
    </source>
</evidence>
<dbReference type="PANTHER" id="PTHR43471">
    <property type="entry name" value="ABC TRANSPORTER PERMEASE"/>
    <property type="match status" value="1"/>
</dbReference>
<feature type="transmembrane region" description="Helical" evidence="5">
    <location>
        <begin position="26"/>
        <end position="48"/>
    </location>
</feature>
<dbReference type="InterPro" id="IPR013525">
    <property type="entry name" value="ABC2_TM"/>
</dbReference>
<evidence type="ECO:0000259" key="6">
    <source>
        <dbReference type="Pfam" id="PF12698"/>
    </source>
</evidence>
<feature type="transmembrane region" description="Helical" evidence="5">
    <location>
        <begin position="175"/>
        <end position="193"/>
    </location>
</feature>
<dbReference type="RefSeq" id="WP_049940841.1">
    <property type="nucleotide sequence ID" value="NZ_CP039375.1"/>
</dbReference>
<dbReference type="GO" id="GO:0140359">
    <property type="term" value="F:ABC-type transporter activity"/>
    <property type="evidence" value="ECO:0007669"/>
    <property type="project" value="InterPro"/>
</dbReference>
<dbReference type="AlphaFoldDB" id="A0A4D6K956"/>
<proteinExistence type="predicted"/>
<evidence type="ECO:0000313" key="7">
    <source>
        <dbReference type="EMBL" id="QCD64244.1"/>
    </source>
</evidence>
<feature type="transmembrane region" description="Helical" evidence="5">
    <location>
        <begin position="331"/>
        <end position="352"/>
    </location>
</feature>
<evidence type="ECO:0000256" key="1">
    <source>
        <dbReference type="ARBA" id="ARBA00004141"/>
    </source>
</evidence>
<comment type="subcellular location">
    <subcellularLocation>
        <location evidence="1">Membrane</location>
        <topology evidence="1">Multi-pass membrane protein</topology>
    </subcellularLocation>
</comment>